<organism evidence="2">
    <name type="scientific">Bradyrhizobium diazoefficiens</name>
    <dbReference type="NCBI Taxonomy" id="1355477"/>
    <lineage>
        <taxon>Bacteria</taxon>
        <taxon>Pseudomonadati</taxon>
        <taxon>Pseudomonadota</taxon>
        <taxon>Alphaproteobacteria</taxon>
        <taxon>Hyphomicrobiales</taxon>
        <taxon>Nitrobacteraceae</taxon>
        <taxon>Bradyrhizobium</taxon>
    </lineage>
</organism>
<dbReference type="SUPFAM" id="SSF51735">
    <property type="entry name" value="NAD(P)-binding Rossmann-fold domains"/>
    <property type="match status" value="1"/>
</dbReference>
<dbReference type="SMART" id="SM00829">
    <property type="entry name" value="PKS_ER"/>
    <property type="match status" value="1"/>
</dbReference>
<name>A0A809Y4S0_9BRAD</name>
<gene>
    <name evidence="2" type="ORF">XF2B_68670</name>
    <name evidence="3" type="ORF">XF3B_69070</name>
    <name evidence="4" type="ORF">XF5B_69030</name>
    <name evidence="5" type="ORF">XF6B_68730</name>
    <name evidence="6" type="ORF">XF9B_68370</name>
</gene>
<dbReference type="Gene3D" id="3.90.180.10">
    <property type="entry name" value="Medium-chain alcohol dehydrogenases, catalytic domain"/>
    <property type="match status" value="1"/>
</dbReference>
<dbReference type="Gene3D" id="3.40.50.720">
    <property type="entry name" value="NAD(P)-binding Rossmann-like Domain"/>
    <property type="match status" value="1"/>
</dbReference>
<reference evidence="4" key="3">
    <citation type="submission" date="2020-05" db="EMBL/GenBank/DDBJ databases">
        <title>Complete genome sequence of Bradyrhizobium diazoefficiens XF5 isolated from soybean nodule.</title>
        <authorList>
            <person name="Noda R."/>
            <person name="Kakizaki K."/>
            <person name="Minamisawa K."/>
        </authorList>
    </citation>
    <scope>NUCLEOTIDE SEQUENCE</scope>
    <source>
        <strain evidence="4">XF5</strain>
    </source>
</reference>
<evidence type="ECO:0000259" key="1">
    <source>
        <dbReference type="SMART" id="SM00829"/>
    </source>
</evidence>
<evidence type="ECO:0000313" key="6">
    <source>
        <dbReference type="EMBL" id="BCE85416.1"/>
    </source>
</evidence>
<dbReference type="RefSeq" id="WP_182869421.1">
    <property type="nucleotide sequence ID" value="NZ_AP022638.1"/>
</dbReference>
<dbReference type="SUPFAM" id="SSF50129">
    <property type="entry name" value="GroES-like"/>
    <property type="match status" value="1"/>
</dbReference>
<dbReference type="EMBL" id="AP023092">
    <property type="protein sequence ID" value="BCE33098.1"/>
    <property type="molecule type" value="Genomic_DNA"/>
</dbReference>
<dbReference type="EMBL" id="AP023095">
    <property type="protein sequence ID" value="BCE59391.1"/>
    <property type="molecule type" value="Genomic_DNA"/>
</dbReference>
<dbReference type="InterPro" id="IPR020843">
    <property type="entry name" value="ER"/>
</dbReference>
<dbReference type="InterPro" id="IPR036291">
    <property type="entry name" value="NAD(P)-bd_dom_sf"/>
</dbReference>
<reference evidence="5" key="4">
    <citation type="submission" date="2020-05" db="EMBL/GenBank/DDBJ databases">
        <title>Complete genome sequence of Bradyrhizobium diazoefficiens XF6 isolated from soybean nodule.</title>
        <authorList>
            <person name="Noda R."/>
            <person name="Kakizaki K."/>
            <person name="Minamisawa K."/>
        </authorList>
    </citation>
    <scope>NUCLEOTIDE SEQUENCE</scope>
    <source>
        <strain evidence="5">XF6</strain>
    </source>
</reference>
<reference evidence="3" key="2">
    <citation type="submission" date="2020-05" db="EMBL/GenBank/DDBJ databases">
        <title>Complete genome sequence of Bradyrhizobium diazoefficiens XF3 isolated from soybean nodule.</title>
        <authorList>
            <person name="Noda R."/>
            <person name="Kakizaki K."/>
            <person name="Minamisawa K."/>
        </authorList>
    </citation>
    <scope>NUCLEOTIDE SEQUENCE</scope>
    <source>
        <strain evidence="3">XF3</strain>
    </source>
</reference>
<protein>
    <submittedName>
        <fullName evidence="2">Oxidoreductase</fullName>
    </submittedName>
</protein>
<reference evidence="6" key="5">
    <citation type="submission" date="2020-05" db="EMBL/GenBank/DDBJ databases">
        <title>Complete genome sequence of Bradyrhizobium diazoefficiens XF9 isolated from soybean nodule.</title>
        <authorList>
            <person name="Noda R."/>
            <person name="Kakizaki K."/>
            <person name="Minamisawa K."/>
        </authorList>
    </citation>
    <scope>NUCLEOTIDE SEQUENCE</scope>
    <source>
        <strain evidence="6">XF9</strain>
    </source>
</reference>
<dbReference type="Pfam" id="PF13602">
    <property type="entry name" value="ADH_zinc_N_2"/>
    <property type="match status" value="1"/>
</dbReference>
<accession>A0A809Y4S0</accession>
<proteinExistence type="predicted"/>
<dbReference type="GO" id="GO:0016491">
    <property type="term" value="F:oxidoreductase activity"/>
    <property type="evidence" value="ECO:0007669"/>
    <property type="project" value="InterPro"/>
</dbReference>
<evidence type="ECO:0000313" key="5">
    <source>
        <dbReference type="EMBL" id="BCE68074.1"/>
    </source>
</evidence>
<dbReference type="EMBL" id="AP023098">
    <property type="protein sequence ID" value="BCE85416.1"/>
    <property type="molecule type" value="Genomic_DNA"/>
</dbReference>
<dbReference type="InterPro" id="IPR011032">
    <property type="entry name" value="GroES-like_sf"/>
</dbReference>
<evidence type="ECO:0000313" key="4">
    <source>
        <dbReference type="EMBL" id="BCE59391.1"/>
    </source>
</evidence>
<evidence type="ECO:0000313" key="3">
    <source>
        <dbReference type="EMBL" id="BCE41876.1"/>
    </source>
</evidence>
<feature type="domain" description="Enoyl reductase (ER)" evidence="1">
    <location>
        <begin position="15"/>
        <end position="334"/>
    </location>
</feature>
<dbReference type="PANTHER" id="PTHR43677">
    <property type="entry name" value="SHORT-CHAIN DEHYDROGENASE/REDUCTASE"/>
    <property type="match status" value="1"/>
</dbReference>
<reference evidence="2" key="1">
    <citation type="submission" date="2020-05" db="EMBL/GenBank/DDBJ databases">
        <title>Complete genome sequence of Bradyrhizobium diazoefficiens XF2 isolated from soybean nodule.</title>
        <authorList>
            <person name="Noda R."/>
            <person name="Kakizaki K."/>
            <person name="Minamisawa K."/>
        </authorList>
    </citation>
    <scope>NUCLEOTIDE SEQUENCE</scope>
    <source>
        <strain evidence="2">XF2</strain>
    </source>
</reference>
<dbReference type="PANTHER" id="PTHR43677:SF4">
    <property type="entry name" value="QUINONE OXIDOREDUCTASE-LIKE PROTEIN 2"/>
    <property type="match status" value="1"/>
</dbReference>
<dbReference type="EMBL" id="AP023093">
    <property type="protein sequence ID" value="BCE41876.1"/>
    <property type="molecule type" value="Genomic_DNA"/>
</dbReference>
<dbReference type="InterPro" id="IPR051397">
    <property type="entry name" value="Zn-ADH-like_protein"/>
</dbReference>
<dbReference type="CDD" id="cd08273">
    <property type="entry name" value="MDR8"/>
    <property type="match status" value="1"/>
</dbReference>
<evidence type="ECO:0000313" key="2">
    <source>
        <dbReference type="EMBL" id="BCE33098.1"/>
    </source>
</evidence>
<sequence length="347" mass="38458">MIEQRNRVVQVSRFGDPETLEVVDTRLPTAGRGEVRVRVLASSLSYTEVLIRRHLYPQTMRLRPPFVMGYDVVGAIDQLGEGVHDFQIGDRVADMTVVGSNAEYRTLRADDLARVPVGVDAAEAAALILSWTTAYQLLHRAAKVQRGQRVLVHGAAGAVGQALLVLGRLAGLELWGTVRGEHMALVRELGATPIDYQHEDFTRVLPGGFDVIVDGVGEDGYRRSYAALKPGGLLCAIGFSASVQARRRMLPIVMEIARLYLWRLLPGGKRARFYSVNAMRARHPTWFKEDLEELFELLAEGAIRPRIAERISFDEVAEAHRRLEAGGLEGKLVLCPDLSSRRSQRSA</sequence>
<dbReference type="Pfam" id="PF08240">
    <property type="entry name" value="ADH_N"/>
    <property type="match status" value="1"/>
</dbReference>
<dbReference type="InterPro" id="IPR013154">
    <property type="entry name" value="ADH-like_N"/>
</dbReference>
<dbReference type="AlphaFoldDB" id="A0A809Y4S0"/>
<dbReference type="EMBL" id="AP023096">
    <property type="protein sequence ID" value="BCE68074.1"/>
    <property type="molecule type" value="Genomic_DNA"/>
</dbReference>